<dbReference type="EMBL" id="LR593887">
    <property type="protein sequence ID" value="VTS02953.1"/>
    <property type="molecule type" value="Genomic_DNA"/>
</dbReference>
<organism evidence="2">
    <name type="scientific">Tuwongella immobilis</name>
    <dbReference type="NCBI Taxonomy" id="692036"/>
    <lineage>
        <taxon>Bacteria</taxon>
        <taxon>Pseudomonadati</taxon>
        <taxon>Planctomycetota</taxon>
        <taxon>Planctomycetia</taxon>
        <taxon>Gemmatales</taxon>
        <taxon>Gemmataceae</taxon>
        <taxon>Tuwongella</taxon>
    </lineage>
</organism>
<proteinExistence type="predicted"/>
<gene>
    <name evidence="2" type="ORF">GMBLW1_10050</name>
</gene>
<dbReference type="InterPro" id="IPR001623">
    <property type="entry name" value="DnaJ_domain"/>
</dbReference>
<dbReference type="EMBL" id="LR586016">
    <property type="protein sequence ID" value="VIP02955.1"/>
    <property type="molecule type" value="Genomic_DNA"/>
</dbReference>
<dbReference type="SMART" id="SM00271">
    <property type="entry name" value="DnaJ"/>
    <property type="match status" value="1"/>
</dbReference>
<dbReference type="InterPro" id="IPR036869">
    <property type="entry name" value="J_dom_sf"/>
</dbReference>
<dbReference type="AlphaFoldDB" id="A0A6C2YPK0"/>
<keyword evidence="2" id="KW-0346">Stress response</keyword>
<keyword evidence="3" id="KW-1185">Reference proteome</keyword>
<dbReference type="InParanoid" id="A0A6C2YPK0"/>
<dbReference type="PROSITE" id="PS50076">
    <property type="entry name" value="DNAJ_2"/>
    <property type="match status" value="1"/>
</dbReference>
<accession>A0A6C2YPK0</accession>
<dbReference type="SUPFAM" id="SSF46565">
    <property type="entry name" value="Chaperone J-domain"/>
    <property type="match status" value="1"/>
</dbReference>
<protein>
    <recommendedName>
        <fullName evidence="1">J domain-containing protein</fullName>
    </recommendedName>
</protein>
<evidence type="ECO:0000313" key="2">
    <source>
        <dbReference type="EMBL" id="VIP02955.1"/>
    </source>
</evidence>
<evidence type="ECO:0000259" key="1">
    <source>
        <dbReference type="PROSITE" id="PS50076"/>
    </source>
</evidence>
<reference evidence="2" key="1">
    <citation type="submission" date="2019-04" db="EMBL/GenBank/DDBJ databases">
        <authorList>
            <consortium name="Science for Life Laboratories"/>
        </authorList>
    </citation>
    <scope>NUCLEOTIDE SEQUENCE</scope>
    <source>
        <strain evidence="2">MBLW1</strain>
    </source>
</reference>
<dbReference type="Proteomes" id="UP000464378">
    <property type="component" value="Chromosome"/>
</dbReference>
<sequence length="97" mass="11218">MDDPYEVLGLTRQAESEAIRNRYLELVRQNPPEQKPEECARIRQAYDAIADPEDRIRFLLNSDFRSPAFAEFAKALHLALPRPKLTFARFLEAIASQ</sequence>
<evidence type="ECO:0000313" key="3">
    <source>
        <dbReference type="Proteomes" id="UP000464378"/>
    </source>
</evidence>
<name>A0A6C2YPK0_9BACT</name>
<dbReference type="PRINTS" id="PR00625">
    <property type="entry name" value="JDOMAIN"/>
</dbReference>
<dbReference type="RefSeq" id="WP_162658075.1">
    <property type="nucleotide sequence ID" value="NZ_LR593887.1"/>
</dbReference>
<dbReference type="Pfam" id="PF00226">
    <property type="entry name" value="DnaJ"/>
    <property type="match status" value="1"/>
</dbReference>
<dbReference type="KEGG" id="tim:GMBLW1_10050"/>
<feature type="domain" description="J" evidence="1">
    <location>
        <begin position="3"/>
        <end position="62"/>
    </location>
</feature>
<dbReference type="CDD" id="cd06257">
    <property type="entry name" value="DnaJ"/>
    <property type="match status" value="1"/>
</dbReference>
<dbReference type="Gene3D" id="1.10.287.110">
    <property type="entry name" value="DnaJ domain"/>
    <property type="match status" value="1"/>
</dbReference>